<dbReference type="Gene3D" id="1.10.10.10">
    <property type="entry name" value="Winged helix-like DNA-binding domain superfamily/Winged helix DNA-binding domain"/>
    <property type="match status" value="1"/>
</dbReference>
<dbReference type="GO" id="GO:0006950">
    <property type="term" value="P:response to stress"/>
    <property type="evidence" value="ECO:0007669"/>
    <property type="project" value="TreeGrafter"/>
</dbReference>
<dbReference type="OrthoDB" id="8906692at2"/>
<dbReference type="PANTHER" id="PTHR33164:SF43">
    <property type="entry name" value="HTH-TYPE TRANSCRIPTIONAL REPRESSOR YETL"/>
    <property type="match status" value="1"/>
</dbReference>
<dbReference type="Proteomes" id="UP000605148">
    <property type="component" value="Unassembled WGS sequence"/>
</dbReference>
<dbReference type="PRINTS" id="PR00598">
    <property type="entry name" value="HTHMARR"/>
</dbReference>
<sequence length="177" mass="19691">MNDDEAEAAAPRGEDGQQPAVLSLDGFLPYQLNFLAEQVSRSFSLIYKQQFGIGIPEWRVVAILGEFGRVTSKQVGERSTMHKTKVSRAVAALESRGYVRREPNPQDMRESFIVLTDAGRAMYDELVPQALAFSNRLRTVLEPQENAALEDIITKLHAASSAFNDEQAKSKVARPPR</sequence>
<dbReference type="InterPro" id="IPR000835">
    <property type="entry name" value="HTH_MarR-typ"/>
</dbReference>
<dbReference type="Pfam" id="PF12802">
    <property type="entry name" value="MarR_2"/>
    <property type="match status" value="1"/>
</dbReference>
<dbReference type="RefSeq" id="WP_150495327.1">
    <property type="nucleotide sequence ID" value="NZ_BMFA01000003.1"/>
</dbReference>
<dbReference type="AlphaFoldDB" id="A0A916TF36"/>
<feature type="domain" description="HTH marR-type" evidence="1">
    <location>
        <begin position="25"/>
        <end position="158"/>
    </location>
</feature>
<dbReference type="InterPro" id="IPR036388">
    <property type="entry name" value="WH-like_DNA-bd_sf"/>
</dbReference>
<dbReference type="PANTHER" id="PTHR33164">
    <property type="entry name" value="TRANSCRIPTIONAL REGULATOR, MARR FAMILY"/>
    <property type="match status" value="1"/>
</dbReference>
<gene>
    <name evidence="2" type="ORF">GCM10011316_13140</name>
</gene>
<reference evidence="2" key="1">
    <citation type="journal article" date="2014" name="Int. J. Syst. Evol. Microbiol.">
        <title>Complete genome sequence of Corynebacterium casei LMG S-19264T (=DSM 44701T), isolated from a smear-ripened cheese.</title>
        <authorList>
            <consortium name="US DOE Joint Genome Institute (JGI-PGF)"/>
            <person name="Walter F."/>
            <person name="Albersmeier A."/>
            <person name="Kalinowski J."/>
            <person name="Ruckert C."/>
        </authorList>
    </citation>
    <scope>NUCLEOTIDE SEQUENCE</scope>
    <source>
        <strain evidence="2">CGMCC 1.12426</strain>
    </source>
</reference>
<proteinExistence type="predicted"/>
<reference evidence="2" key="2">
    <citation type="submission" date="2020-09" db="EMBL/GenBank/DDBJ databases">
        <authorList>
            <person name="Sun Q."/>
            <person name="Zhou Y."/>
        </authorList>
    </citation>
    <scope>NUCLEOTIDE SEQUENCE</scope>
    <source>
        <strain evidence="2">CGMCC 1.12426</strain>
    </source>
</reference>
<dbReference type="SUPFAM" id="SSF46785">
    <property type="entry name" value="Winged helix' DNA-binding domain"/>
    <property type="match status" value="1"/>
</dbReference>
<dbReference type="InterPro" id="IPR036390">
    <property type="entry name" value="WH_DNA-bd_sf"/>
</dbReference>
<name>A0A916TF36_9HYPH</name>
<organism evidence="2 3">
    <name type="scientific">Roseibium aquae</name>
    <dbReference type="NCBI Taxonomy" id="1323746"/>
    <lineage>
        <taxon>Bacteria</taxon>
        <taxon>Pseudomonadati</taxon>
        <taxon>Pseudomonadota</taxon>
        <taxon>Alphaproteobacteria</taxon>
        <taxon>Hyphomicrobiales</taxon>
        <taxon>Stappiaceae</taxon>
        <taxon>Roseibium</taxon>
    </lineage>
</organism>
<dbReference type="GO" id="GO:0003700">
    <property type="term" value="F:DNA-binding transcription factor activity"/>
    <property type="evidence" value="ECO:0007669"/>
    <property type="project" value="InterPro"/>
</dbReference>
<accession>A0A916TF36</accession>
<dbReference type="PROSITE" id="PS50995">
    <property type="entry name" value="HTH_MARR_2"/>
    <property type="match status" value="1"/>
</dbReference>
<protein>
    <submittedName>
        <fullName evidence="2">MarR family transcriptional regulator</fullName>
    </submittedName>
</protein>
<keyword evidence="3" id="KW-1185">Reference proteome</keyword>
<dbReference type="EMBL" id="BMFA01000003">
    <property type="protein sequence ID" value="GGB42624.1"/>
    <property type="molecule type" value="Genomic_DNA"/>
</dbReference>
<dbReference type="SMART" id="SM00347">
    <property type="entry name" value="HTH_MARR"/>
    <property type="match status" value="1"/>
</dbReference>
<evidence type="ECO:0000259" key="1">
    <source>
        <dbReference type="PROSITE" id="PS50995"/>
    </source>
</evidence>
<dbReference type="InterPro" id="IPR039422">
    <property type="entry name" value="MarR/SlyA-like"/>
</dbReference>
<comment type="caution">
    <text evidence="2">The sequence shown here is derived from an EMBL/GenBank/DDBJ whole genome shotgun (WGS) entry which is preliminary data.</text>
</comment>
<evidence type="ECO:0000313" key="2">
    <source>
        <dbReference type="EMBL" id="GGB42624.1"/>
    </source>
</evidence>
<evidence type="ECO:0000313" key="3">
    <source>
        <dbReference type="Proteomes" id="UP000605148"/>
    </source>
</evidence>